<sequence>MDELVDVTITAESADWLAAFTRELVSERLAACGNIVPAVRSIYRWEGDVSEDAEALVILHTRRSLVPKIIALTNDRHPYDTPQVLAVPVVDSDPDYRAWVLDSTDAE</sequence>
<dbReference type="InterPro" id="IPR004323">
    <property type="entry name" value="Ion_tolerance_CutA"/>
</dbReference>
<dbReference type="GO" id="GO:0010038">
    <property type="term" value="P:response to metal ion"/>
    <property type="evidence" value="ECO:0007669"/>
    <property type="project" value="InterPro"/>
</dbReference>
<gene>
    <name evidence="2" type="ORF">NWFMUON74_07910</name>
</gene>
<name>A0A7G1KGC2_9NOCA</name>
<organism evidence="2 3">
    <name type="scientific">Nocardia wallacei</name>
    <dbReference type="NCBI Taxonomy" id="480035"/>
    <lineage>
        <taxon>Bacteria</taxon>
        <taxon>Bacillati</taxon>
        <taxon>Actinomycetota</taxon>
        <taxon>Actinomycetes</taxon>
        <taxon>Mycobacteriales</taxon>
        <taxon>Nocardiaceae</taxon>
        <taxon>Nocardia</taxon>
    </lineage>
</organism>
<accession>A0A7G1KGC2</accession>
<dbReference type="RefSeq" id="WP_187686636.1">
    <property type="nucleotide sequence ID" value="NZ_AP023396.1"/>
</dbReference>
<dbReference type="AlphaFoldDB" id="A0A7G1KGC2"/>
<dbReference type="GeneID" id="80345412"/>
<evidence type="ECO:0000313" key="3">
    <source>
        <dbReference type="Proteomes" id="UP000516173"/>
    </source>
</evidence>
<dbReference type="PANTHER" id="PTHR23419:SF8">
    <property type="entry name" value="FI09726P"/>
    <property type="match status" value="1"/>
</dbReference>
<dbReference type="InterPro" id="IPR015867">
    <property type="entry name" value="N-reg_PII/ATP_PRibTrfase_C"/>
</dbReference>
<dbReference type="GO" id="GO:0005507">
    <property type="term" value="F:copper ion binding"/>
    <property type="evidence" value="ECO:0007669"/>
    <property type="project" value="TreeGrafter"/>
</dbReference>
<reference evidence="2 3" key="1">
    <citation type="submission" date="2020-08" db="EMBL/GenBank/DDBJ databases">
        <title>Genome Sequencing of Nocardia wallacei strain FMUON74 and assembly.</title>
        <authorList>
            <person name="Toyokawa M."/>
            <person name="Uesaka K."/>
        </authorList>
    </citation>
    <scope>NUCLEOTIDE SEQUENCE [LARGE SCALE GENOMIC DNA]</scope>
    <source>
        <strain evidence="2 3">FMUON74</strain>
    </source>
</reference>
<dbReference type="KEGG" id="nwl:NWFMUON74_07910"/>
<dbReference type="EMBL" id="AP023396">
    <property type="protein sequence ID" value="BCK53019.1"/>
    <property type="molecule type" value="Genomic_DNA"/>
</dbReference>
<evidence type="ECO:0000313" key="2">
    <source>
        <dbReference type="EMBL" id="BCK53019.1"/>
    </source>
</evidence>
<dbReference type="Pfam" id="PF03091">
    <property type="entry name" value="CutA1"/>
    <property type="match status" value="1"/>
</dbReference>
<comment type="similarity">
    <text evidence="1">Belongs to the CutA family.</text>
</comment>
<proteinExistence type="inferred from homology"/>
<protein>
    <submittedName>
        <fullName evidence="2">Dihydroorotate dehydrogenase</fullName>
    </submittedName>
</protein>
<dbReference type="PANTHER" id="PTHR23419">
    <property type="entry name" value="DIVALENT CATION TOLERANCE CUTA-RELATED"/>
    <property type="match status" value="1"/>
</dbReference>
<dbReference type="Proteomes" id="UP000516173">
    <property type="component" value="Chromosome"/>
</dbReference>
<evidence type="ECO:0000256" key="1">
    <source>
        <dbReference type="ARBA" id="ARBA00010169"/>
    </source>
</evidence>
<keyword evidence="3" id="KW-1185">Reference proteome</keyword>
<dbReference type="InterPro" id="IPR011322">
    <property type="entry name" value="N-reg_PII-like_a/b"/>
</dbReference>
<dbReference type="SUPFAM" id="SSF54913">
    <property type="entry name" value="GlnB-like"/>
    <property type="match status" value="1"/>
</dbReference>
<dbReference type="Gene3D" id="3.30.70.120">
    <property type="match status" value="1"/>
</dbReference>